<protein>
    <submittedName>
        <fullName evidence="5">Gluconolactonase</fullName>
    </submittedName>
</protein>
<dbReference type="SUPFAM" id="SSF63829">
    <property type="entry name" value="Calcium-dependent phosphotriesterase"/>
    <property type="match status" value="1"/>
</dbReference>
<dbReference type="InterPro" id="IPR051262">
    <property type="entry name" value="SMP-30/CGR1_Lactonase"/>
</dbReference>
<organism evidence="5 6">
    <name type="scientific">miscellaneous Crenarchaeota group-15 archaeon DG-45</name>
    <dbReference type="NCBI Taxonomy" id="1685127"/>
    <lineage>
        <taxon>Archaea</taxon>
        <taxon>Candidatus Bathyarchaeota</taxon>
        <taxon>MCG-15</taxon>
    </lineage>
</organism>
<dbReference type="PANTHER" id="PTHR47572:SF4">
    <property type="entry name" value="LACTONASE DRP35"/>
    <property type="match status" value="1"/>
</dbReference>
<evidence type="ECO:0000313" key="6">
    <source>
        <dbReference type="Proteomes" id="UP000037210"/>
    </source>
</evidence>
<accession>A0A0M0BS77</accession>
<evidence type="ECO:0000313" key="5">
    <source>
        <dbReference type="EMBL" id="KON31294.1"/>
    </source>
</evidence>
<dbReference type="Proteomes" id="UP000037210">
    <property type="component" value="Unassembled WGS sequence"/>
</dbReference>
<reference evidence="5 6" key="1">
    <citation type="submission" date="2015-06" db="EMBL/GenBank/DDBJ databases">
        <title>New insights into the roles of widespread benthic archaea in carbon and nitrogen cycling.</title>
        <authorList>
            <person name="Lazar C.S."/>
            <person name="Baker B.J."/>
            <person name="Seitz K.W."/>
            <person name="Hyde A.S."/>
            <person name="Dick G.J."/>
            <person name="Hinrichs K.-U."/>
            <person name="Teske A.P."/>
        </authorList>
    </citation>
    <scope>NUCLEOTIDE SEQUENCE [LARGE SCALE GENOMIC DNA]</scope>
    <source>
        <strain evidence="5">DG-45</strain>
    </source>
</reference>
<dbReference type="GO" id="GO:0046872">
    <property type="term" value="F:metal ion binding"/>
    <property type="evidence" value="ECO:0007669"/>
    <property type="project" value="UniProtKB-KW"/>
</dbReference>
<dbReference type="AlphaFoldDB" id="A0A0M0BS77"/>
<feature type="binding site" evidence="3">
    <location>
        <position position="166"/>
    </location>
    <ligand>
        <name>a divalent metal cation</name>
        <dbReference type="ChEBI" id="CHEBI:60240"/>
    </ligand>
</feature>
<keyword evidence="3" id="KW-0479">Metal-binding</keyword>
<sequence>MNRKSGSPPIVPEGSEPERLATGFQFTEGPVWNASGGFLLFSDIPANRICRWSRGDGATVFREPSGSSNGLTYDGDGSLMICEHGNRRLSKVDTSGAYAVLADRFRGRRLNSPNDVVVRSDRLIYFTDPPYGIEPGEQELEFQGVFMLEPESGDLTLLVDDFDRPNGLALSPDETALYVADSSGRRHVRVFDVGRDGALSGGRVFAEIRSDLPGNPDGMKVDTEGNLYVAAAGVWVFSEEGEHLGTIGIPERPANLAWGGERWRSLFITARTSIYRIELDIAGVRVP</sequence>
<name>A0A0M0BS77_9ARCH</name>
<dbReference type="InterPro" id="IPR005511">
    <property type="entry name" value="SMP-30"/>
</dbReference>
<dbReference type="PATRIC" id="fig|1685127.3.peg.293"/>
<evidence type="ECO:0000256" key="3">
    <source>
        <dbReference type="PIRSR" id="PIRSR605511-2"/>
    </source>
</evidence>
<comment type="cofactor">
    <cofactor evidence="3">
        <name>Zn(2+)</name>
        <dbReference type="ChEBI" id="CHEBI:29105"/>
    </cofactor>
    <text evidence="3">Binds 1 divalent metal cation per subunit.</text>
</comment>
<dbReference type="InterPro" id="IPR013658">
    <property type="entry name" value="SGL"/>
</dbReference>
<dbReference type="InterPro" id="IPR011042">
    <property type="entry name" value="6-blade_b-propeller_TolB-like"/>
</dbReference>
<comment type="caution">
    <text evidence="5">The sequence shown here is derived from an EMBL/GenBank/DDBJ whole genome shotgun (WGS) entry which is preliminary data.</text>
</comment>
<feature type="active site" description="Proton donor/acceptor" evidence="2">
    <location>
        <position position="217"/>
    </location>
</feature>
<feature type="domain" description="SMP-30/Gluconolactonase/LRE-like region" evidence="4">
    <location>
        <begin position="26"/>
        <end position="270"/>
    </location>
</feature>
<evidence type="ECO:0000256" key="2">
    <source>
        <dbReference type="PIRSR" id="PIRSR605511-1"/>
    </source>
</evidence>
<gene>
    <name evidence="5" type="ORF">AC482_01330</name>
</gene>
<dbReference type="GO" id="GO:0016787">
    <property type="term" value="F:hydrolase activity"/>
    <property type="evidence" value="ECO:0007669"/>
    <property type="project" value="UniProtKB-KW"/>
</dbReference>
<keyword evidence="3" id="KW-0862">Zinc</keyword>
<dbReference type="Gene3D" id="2.120.10.30">
    <property type="entry name" value="TolB, C-terminal domain"/>
    <property type="match status" value="1"/>
</dbReference>
<dbReference type="PRINTS" id="PR01790">
    <property type="entry name" value="SMP30FAMILY"/>
</dbReference>
<evidence type="ECO:0000256" key="1">
    <source>
        <dbReference type="ARBA" id="ARBA00022801"/>
    </source>
</evidence>
<keyword evidence="1" id="KW-0378">Hydrolase</keyword>
<proteinExistence type="predicted"/>
<dbReference type="PANTHER" id="PTHR47572">
    <property type="entry name" value="LIPOPROTEIN-RELATED"/>
    <property type="match status" value="1"/>
</dbReference>
<evidence type="ECO:0000259" key="4">
    <source>
        <dbReference type="Pfam" id="PF08450"/>
    </source>
</evidence>
<feature type="binding site" evidence="3">
    <location>
        <position position="217"/>
    </location>
    <ligand>
        <name>a divalent metal cation</name>
        <dbReference type="ChEBI" id="CHEBI:60240"/>
    </ligand>
</feature>
<feature type="binding site" evidence="3">
    <location>
        <position position="114"/>
    </location>
    <ligand>
        <name>substrate</name>
    </ligand>
</feature>
<feature type="binding site" evidence="3">
    <location>
        <position position="28"/>
    </location>
    <ligand>
        <name>a divalent metal cation</name>
        <dbReference type="ChEBI" id="CHEBI:60240"/>
    </ligand>
</feature>
<dbReference type="Pfam" id="PF08450">
    <property type="entry name" value="SGL"/>
    <property type="match status" value="1"/>
</dbReference>
<dbReference type="EMBL" id="LFWZ01000008">
    <property type="protein sequence ID" value="KON31294.1"/>
    <property type="molecule type" value="Genomic_DNA"/>
</dbReference>